<accession>A0A1X0XXM5</accession>
<dbReference type="Proteomes" id="UP000193136">
    <property type="component" value="Unassembled WGS sequence"/>
</dbReference>
<evidence type="ECO:0000313" key="6">
    <source>
        <dbReference type="Proteomes" id="UP000193136"/>
    </source>
</evidence>
<dbReference type="OrthoDB" id="9792731at2"/>
<dbReference type="AlphaFoldDB" id="A0A1X0XXM5"/>
<gene>
    <name evidence="5" type="ORF">B5V00_12800</name>
</gene>
<dbReference type="SUPFAM" id="SSF53163">
    <property type="entry name" value="HybD-like"/>
    <property type="match status" value="1"/>
</dbReference>
<reference evidence="5 6" key="1">
    <citation type="submission" date="2017-03" db="EMBL/GenBank/DDBJ databases">
        <title>Genome sequence of Geothermobacter sp. EPR-M, Deep-Sea Iron Reducer.</title>
        <authorList>
            <person name="Tully B."/>
            <person name="Savalia P."/>
            <person name="Abuyen K."/>
            <person name="Baughan C."/>
            <person name="Romero E."/>
            <person name="Ronkowski C."/>
            <person name="Torres B."/>
            <person name="Tremblay J."/>
            <person name="Trujillo A."/>
            <person name="Tyler M."/>
            <person name="Perez-Rodriguez I."/>
            <person name="Amend J."/>
        </authorList>
    </citation>
    <scope>NUCLEOTIDE SEQUENCE [LARGE SCALE GENOMIC DNA]</scope>
    <source>
        <strain evidence="5 6">EPR-M</strain>
    </source>
</reference>
<evidence type="ECO:0008006" key="7">
    <source>
        <dbReference type="Google" id="ProtNLM"/>
    </source>
</evidence>
<dbReference type="NCBIfam" id="TIGR00072">
    <property type="entry name" value="hydrog_prot"/>
    <property type="match status" value="1"/>
</dbReference>
<evidence type="ECO:0000256" key="4">
    <source>
        <dbReference type="ARBA" id="ARBA00022801"/>
    </source>
</evidence>
<evidence type="ECO:0000256" key="3">
    <source>
        <dbReference type="ARBA" id="ARBA00022750"/>
    </source>
</evidence>
<dbReference type="Gene3D" id="3.40.50.1450">
    <property type="entry name" value="HybD-like"/>
    <property type="match status" value="1"/>
</dbReference>
<keyword evidence="4" id="KW-0378">Hydrolase</keyword>
<proteinExistence type="inferred from homology"/>
<dbReference type="GO" id="GO:0004190">
    <property type="term" value="F:aspartic-type endopeptidase activity"/>
    <property type="evidence" value="ECO:0007669"/>
    <property type="project" value="UniProtKB-KW"/>
</dbReference>
<evidence type="ECO:0000313" key="5">
    <source>
        <dbReference type="EMBL" id="ORJ57647.1"/>
    </source>
</evidence>
<dbReference type="GO" id="GO:0008047">
    <property type="term" value="F:enzyme activator activity"/>
    <property type="evidence" value="ECO:0007669"/>
    <property type="project" value="InterPro"/>
</dbReference>
<dbReference type="InterPro" id="IPR023430">
    <property type="entry name" value="Pept_HybD-like_dom_sf"/>
</dbReference>
<name>A0A1X0XXM5_9BACT</name>
<comment type="similarity">
    <text evidence="1">Belongs to the peptidase A31 family.</text>
</comment>
<protein>
    <recommendedName>
        <fullName evidence="7">Hydrogenase maturation protease</fullName>
    </recommendedName>
</protein>
<dbReference type="STRING" id="1969733.B5V00_12800"/>
<keyword evidence="6" id="KW-1185">Reference proteome</keyword>
<sequence length="211" mass="23569">MTCTSWYRRSSTGIRPRSPWLWRCWYGPTTPASPVRPIFCRLSSLVAELLTELFTDRLPESLLVGLGNPLRRDDGVGPYLAEELAKLSGIRSENAGDRPERAIDFAARHRPRQLVFLDAADFGGRPGELRRIDPSELSSRSLSSHRLPLPALIAWIEAEYPTRCFCLGIQAVDMQLGEGLTPAVAATTAELLDWFARRLEMERTPPVTPPA</sequence>
<dbReference type="EMBL" id="NAAD01000017">
    <property type="protein sequence ID" value="ORJ57647.1"/>
    <property type="molecule type" value="Genomic_DNA"/>
</dbReference>
<dbReference type="Pfam" id="PF01750">
    <property type="entry name" value="HycI"/>
    <property type="match status" value="1"/>
</dbReference>
<keyword evidence="3" id="KW-0064">Aspartyl protease</keyword>
<organism evidence="5 6">
    <name type="scientific">Geothermobacter hydrogeniphilus</name>
    <dbReference type="NCBI Taxonomy" id="1969733"/>
    <lineage>
        <taxon>Bacteria</taxon>
        <taxon>Pseudomonadati</taxon>
        <taxon>Thermodesulfobacteriota</taxon>
        <taxon>Desulfuromonadia</taxon>
        <taxon>Desulfuromonadales</taxon>
        <taxon>Geothermobacteraceae</taxon>
        <taxon>Geothermobacter</taxon>
    </lineage>
</organism>
<dbReference type="PANTHER" id="PTHR30302:SF1">
    <property type="entry name" value="HYDROGENASE 2 MATURATION PROTEASE"/>
    <property type="match status" value="1"/>
</dbReference>
<evidence type="ECO:0000256" key="1">
    <source>
        <dbReference type="ARBA" id="ARBA00006814"/>
    </source>
</evidence>
<keyword evidence="2" id="KW-0645">Protease</keyword>
<dbReference type="PANTHER" id="PTHR30302">
    <property type="entry name" value="HYDROGENASE 1 MATURATION PROTEASE"/>
    <property type="match status" value="1"/>
</dbReference>
<evidence type="ECO:0000256" key="2">
    <source>
        <dbReference type="ARBA" id="ARBA00022670"/>
    </source>
</evidence>
<comment type="caution">
    <text evidence="5">The sequence shown here is derived from an EMBL/GenBank/DDBJ whole genome shotgun (WGS) entry which is preliminary data.</text>
</comment>
<dbReference type="InterPro" id="IPR000671">
    <property type="entry name" value="Peptidase_A31"/>
</dbReference>
<dbReference type="GO" id="GO:0016485">
    <property type="term" value="P:protein processing"/>
    <property type="evidence" value="ECO:0007669"/>
    <property type="project" value="TreeGrafter"/>
</dbReference>